<sequence>MDALEEIKRLNAHMLRTVAIGGDALGVAPGGKQRAKGYVRAMLDAAAAVLSERTGDDRPFSHALARAVLRDEISPEEALRLHAEGRDTLL</sequence>
<proteinExistence type="predicted"/>
<keyword evidence="2" id="KW-1185">Reference proteome</keyword>
<dbReference type="Proteomes" id="UP000584374">
    <property type="component" value="Unassembled WGS sequence"/>
</dbReference>
<protein>
    <submittedName>
        <fullName evidence="1">Uncharacterized protein</fullName>
    </submittedName>
</protein>
<evidence type="ECO:0000313" key="2">
    <source>
        <dbReference type="Proteomes" id="UP000584374"/>
    </source>
</evidence>
<accession>A0A840QK79</accession>
<name>A0A840QK79_9PSEU</name>
<dbReference type="AlphaFoldDB" id="A0A840QK79"/>
<comment type="caution">
    <text evidence="1">The sequence shown here is derived from an EMBL/GenBank/DDBJ whole genome shotgun (WGS) entry which is preliminary data.</text>
</comment>
<gene>
    <name evidence="1" type="ORF">BJ970_006252</name>
</gene>
<dbReference type="RefSeq" id="WP_184730557.1">
    <property type="nucleotide sequence ID" value="NZ_JACHIW010000002.1"/>
</dbReference>
<organism evidence="1 2">
    <name type="scientific">Saccharopolyspora phatthalungensis</name>
    <dbReference type="NCBI Taxonomy" id="664693"/>
    <lineage>
        <taxon>Bacteria</taxon>
        <taxon>Bacillati</taxon>
        <taxon>Actinomycetota</taxon>
        <taxon>Actinomycetes</taxon>
        <taxon>Pseudonocardiales</taxon>
        <taxon>Pseudonocardiaceae</taxon>
        <taxon>Saccharopolyspora</taxon>
    </lineage>
</organism>
<reference evidence="1 2" key="1">
    <citation type="submission" date="2020-08" db="EMBL/GenBank/DDBJ databases">
        <title>Sequencing the genomes of 1000 actinobacteria strains.</title>
        <authorList>
            <person name="Klenk H.-P."/>
        </authorList>
    </citation>
    <scope>NUCLEOTIDE SEQUENCE [LARGE SCALE GENOMIC DNA]</scope>
    <source>
        <strain evidence="1 2">DSM 45584</strain>
    </source>
</reference>
<dbReference type="EMBL" id="JACHIW010000002">
    <property type="protein sequence ID" value="MBB5158653.1"/>
    <property type="molecule type" value="Genomic_DNA"/>
</dbReference>
<evidence type="ECO:0000313" key="1">
    <source>
        <dbReference type="EMBL" id="MBB5158653.1"/>
    </source>
</evidence>